<proteinExistence type="predicted"/>
<dbReference type="InterPro" id="IPR002733">
    <property type="entry name" value="AMMECR1_domain"/>
</dbReference>
<dbReference type="Pfam" id="PF02900">
    <property type="entry name" value="LigB"/>
    <property type="match status" value="1"/>
</dbReference>
<dbReference type="Pfam" id="PF01871">
    <property type="entry name" value="AMMECR1"/>
    <property type="match status" value="1"/>
</dbReference>
<dbReference type="GO" id="GO:0016702">
    <property type="term" value="F:oxidoreductase activity, acting on single donors with incorporation of molecular oxygen, incorporation of two atoms of oxygen"/>
    <property type="evidence" value="ECO:0007669"/>
    <property type="project" value="UniProtKB-ARBA"/>
</dbReference>
<dbReference type="Gene3D" id="3.40.830.10">
    <property type="entry name" value="LigB-like"/>
    <property type="match status" value="1"/>
</dbReference>
<dbReference type="PROSITE" id="PS51112">
    <property type="entry name" value="AMMECR1"/>
    <property type="match status" value="1"/>
</dbReference>
<dbReference type="CDD" id="cd07951">
    <property type="entry name" value="ED_3B_N_AMMECR1"/>
    <property type="match status" value="1"/>
</dbReference>
<gene>
    <name evidence="2" type="ORF">SAMN04515677_102204</name>
</gene>
<dbReference type="InterPro" id="IPR027623">
    <property type="entry name" value="AmmeMemoSam_A"/>
</dbReference>
<sequence>MDKFYLMPHPPIMIDEIGKGQEKQITKTINSCKQISEEINSMDIETIIIISPHGLVFRDGIAIVDSDKLDGDLSKFGAGEIKLQMTINRTLTSEIIENATAEGIGVAPLDKYTCANYGATLELDHGALIPLYYITQKKKYNLVHITYGMLSKFELYKFGMIISESVKKLQSKAVLVASGDLSHRLKKEGPYSYSPYGEKFDTEFLSALESGNMKNLLNIKYELIKESGECGLRSMYILAGAMDGKDIDTNILSYEDTFGVGYGVVKFNTTKSEKKLSVELKKDQENNKIEKLSKGDLYTQLARKSLYYYYDKGHYLKEPDDLPHEMLNERRGVFVSLKKEGELKGCIGTIGAITDNVAQEIIRNAISAATQDPRFPKVSKDELGYLDISVDILFEPEPCTLNDLNVSEYGVIVSTLDKRGLLLPNLDGINSVDEQIKIALEKAGINYNEDFLIERFKVERHKENNLDY</sequence>
<dbReference type="RefSeq" id="WP_092723226.1">
    <property type="nucleotide sequence ID" value="NZ_FNGW01000002.1"/>
</dbReference>
<dbReference type="SUPFAM" id="SSF143447">
    <property type="entry name" value="AMMECR1-like"/>
    <property type="match status" value="1"/>
</dbReference>
<dbReference type="SUPFAM" id="SSF53213">
    <property type="entry name" value="LigB-like"/>
    <property type="match status" value="1"/>
</dbReference>
<dbReference type="AlphaFoldDB" id="A0A1G9KM77"/>
<dbReference type="STRING" id="1121325.SAMN04515677_102204"/>
<protein>
    <submittedName>
        <fullName evidence="2">Uncharacterized protein, PH0010 family/AmmeMemoRadiSam system protein A/AmmeMemoRadiSam system protein B</fullName>
    </submittedName>
</protein>
<reference evidence="2 3" key="1">
    <citation type="submission" date="2016-10" db="EMBL/GenBank/DDBJ databases">
        <authorList>
            <person name="de Groot N.N."/>
        </authorList>
    </citation>
    <scope>NUCLEOTIDE SEQUENCE [LARGE SCALE GENOMIC DNA]</scope>
    <source>
        <strain evidence="2 3">DSM 797</strain>
    </source>
</reference>
<dbReference type="InterPro" id="IPR004183">
    <property type="entry name" value="Xdiol_dOase_suB"/>
</dbReference>
<keyword evidence="3" id="KW-1185">Reference proteome</keyword>
<dbReference type="PANTHER" id="PTHR13016:SF0">
    <property type="entry name" value="AMME SYNDROME CANDIDATE GENE 1 PROTEIN"/>
    <property type="match status" value="1"/>
</dbReference>
<evidence type="ECO:0000313" key="3">
    <source>
        <dbReference type="Proteomes" id="UP000199068"/>
    </source>
</evidence>
<accession>A0A1G9KM77</accession>
<dbReference type="Proteomes" id="UP000199068">
    <property type="component" value="Unassembled WGS sequence"/>
</dbReference>
<dbReference type="EMBL" id="FNGW01000002">
    <property type="protein sequence ID" value="SDL50868.1"/>
    <property type="molecule type" value="Genomic_DNA"/>
</dbReference>
<evidence type="ECO:0000259" key="1">
    <source>
        <dbReference type="PROSITE" id="PS51112"/>
    </source>
</evidence>
<evidence type="ECO:0000313" key="2">
    <source>
        <dbReference type="EMBL" id="SDL50868.1"/>
    </source>
</evidence>
<dbReference type="GO" id="GO:0008198">
    <property type="term" value="F:ferrous iron binding"/>
    <property type="evidence" value="ECO:0007669"/>
    <property type="project" value="InterPro"/>
</dbReference>
<dbReference type="NCBIfam" id="TIGR04335">
    <property type="entry name" value="AmmeMemoSam_A"/>
    <property type="match status" value="1"/>
</dbReference>
<dbReference type="PANTHER" id="PTHR13016">
    <property type="entry name" value="AMMECR1 HOMOLOG"/>
    <property type="match status" value="1"/>
</dbReference>
<dbReference type="InterPro" id="IPR023473">
    <property type="entry name" value="AMMECR1"/>
</dbReference>
<organism evidence="2 3">
    <name type="scientific">Romboutsia lituseburensis DSM 797</name>
    <dbReference type="NCBI Taxonomy" id="1121325"/>
    <lineage>
        <taxon>Bacteria</taxon>
        <taxon>Bacillati</taxon>
        <taxon>Bacillota</taxon>
        <taxon>Clostridia</taxon>
        <taxon>Peptostreptococcales</taxon>
        <taxon>Peptostreptococcaceae</taxon>
        <taxon>Romboutsia</taxon>
    </lineage>
</organism>
<dbReference type="Gene3D" id="3.30.700.20">
    <property type="entry name" value="Hypothetical protein ph0010, domain 1"/>
    <property type="match status" value="1"/>
</dbReference>
<name>A0A1G9KM77_9FIRM</name>
<dbReference type="InterPro" id="IPR027485">
    <property type="entry name" value="AMMECR1_N"/>
</dbReference>
<feature type="domain" description="AMMECR1" evidence="1">
    <location>
        <begin position="293"/>
        <end position="468"/>
    </location>
</feature>
<dbReference type="InterPro" id="IPR036071">
    <property type="entry name" value="AMMECR1_dom_sf"/>
</dbReference>